<sequence length="274" mass="30618">MVSHSVSEGPLSDAAFKGMVNEFLAFDAVVQDPARPAGFFIREQDVASEVPISNAQFERMVRKFTEFGETVRSQAPLEHPFVPQMPNDAPAHPGTEGPKLDATVEDMVDRFQDLEVSGNYFVDQEKIFLVGKDDVQTQFIKIEPSVVGHATSDASDAWKNDATVRESRETGIEESRQSMKGGQTARRNREEGEASTGVEEIPELEECEAESVEYSLTQPSCLSRDETWMRTRRRNHRLHVELPKTSLRDEGEGTVHHFFPDFDYGGHAASQCPA</sequence>
<gene>
    <name evidence="2" type="ORF">EWM64_g9869</name>
</gene>
<protein>
    <submittedName>
        <fullName evidence="2">Uncharacterized protein</fullName>
    </submittedName>
</protein>
<name>A0A4Y9ZJS9_9AGAM</name>
<comment type="caution">
    <text evidence="2">The sequence shown here is derived from an EMBL/GenBank/DDBJ whole genome shotgun (WGS) entry which is preliminary data.</text>
</comment>
<evidence type="ECO:0000313" key="3">
    <source>
        <dbReference type="Proteomes" id="UP000298061"/>
    </source>
</evidence>
<evidence type="ECO:0000256" key="1">
    <source>
        <dbReference type="SAM" id="MobiDB-lite"/>
    </source>
</evidence>
<accession>A0A4Y9ZJS9</accession>
<keyword evidence="3" id="KW-1185">Reference proteome</keyword>
<organism evidence="2 3">
    <name type="scientific">Hericium alpestre</name>
    <dbReference type="NCBI Taxonomy" id="135208"/>
    <lineage>
        <taxon>Eukaryota</taxon>
        <taxon>Fungi</taxon>
        <taxon>Dikarya</taxon>
        <taxon>Basidiomycota</taxon>
        <taxon>Agaricomycotina</taxon>
        <taxon>Agaricomycetes</taxon>
        <taxon>Russulales</taxon>
        <taxon>Hericiaceae</taxon>
        <taxon>Hericium</taxon>
    </lineage>
</organism>
<feature type="region of interest" description="Disordered" evidence="1">
    <location>
        <begin position="153"/>
        <end position="201"/>
    </location>
</feature>
<evidence type="ECO:0000313" key="2">
    <source>
        <dbReference type="EMBL" id="TFY74143.1"/>
    </source>
</evidence>
<dbReference type="AlphaFoldDB" id="A0A4Y9ZJS9"/>
<proteinExistence type="predicted"/>
<dbReference type="Proteomes" id="UP000298061">
    <property type="component" value="Unassembled WGS sequence"/>
</dbReference>
<reference evidence="2 3" key="1">
    <citation type="submission" date="2019-02" db="EMBL/GenBank/DDBJ databases">
        <title>Genome sequencing of the rare red list fungi Hericium alpestre (H. flagellum).</title>
        <authorList>
            <person name="Buettner E."/>
            <person name="Kellner H."/>
        </authorList>
    </citation>
    <scope>NUCLEOTIDE SEQUENCE [LARGE SCALE GENOMIC DNA]</scope>
    <source>
        <strain evidence="2 3">DSM 108284</strain>
    </source>
</reference>
<feature type="compositionally biased region" description="Basic and acidic residues" evidence="1">
    <location>
        <begin position="156"/>
        <end position="177"/>
    </location>
</feature>
<dbReference type="EMBL" id="SFCI01002270">
    <property type="protein sequence ID" value="TFY74143.1"/>
    <property type="molecule type" value="Genomic_DNA"/>
</dbReference>